<dbReference type="AlphaFoldDB" id="A0A328B0H6"/>
<keyword evidence="3" id="KW-0804">Transcription</keyword>
<sequence>MLPSGQPKFRRRKAERPSEIIDAALAVFAEKGFAAAKLDEIAARAGVSKGALYLYFATKQDLFRAVVEQAIAPNLHLIRTAIAAHPGPISDLLRLIAGRLAEVVERLPVGGVVKMVIGEARNFPELARVWHDELVAQALDAMTDAIRAAQARGEVRPGDPRAYAVQFVAPMLVGVIWRETFVPVGARPFDLPALMRQHIETLLTGLLTEEAHA</sequence>
<dbReference type="InterPro" id="IPR009057">
    <property type="entry name" value="Homeodomain-like_sf"/>
</dbReference>
<dbReference type="Pfam" id="PF14246">
    <property type="entry name" value="TetR_C_7"/>
    <property type="match status" value="1"/>
</dbReference>
<evidence type="ECO:0000313" key="7">
    <source>
        <dbReference type="Proteomes" id="UP000249842"/>
    </source>
</evidence>
<evidence type="ECO:0000313" key="6">
    <source>
        <dbReference type="EMBL" id="RAK60409.1"/>
    </source>
</evidence>
<dbReference type="GO" id="GO:0003700">
    <property type="term" value="F:DNA-binding transcription factor activity"/>
    <property type="evidence" value="ECO:0007669"/>
    <property type="project" value="TreeGrafter"/>
</dbReference>
<evidence type="ECO:0000256" key="3">
    <source>
        <dbReference type="ARBA" id="ARBA00023163"/>
    </source>
</evidence>
<dbReference type="InterPro" id="IPR036271">
    <property type="entry name" value="Tet_transcr_reg_TetR-rel_C_sf"/>
</dbReference>
<dbReference type="InterPro" id="IPR039536">
    <property type="entry name" value="TetR_C_Proteobacteria"/>
</dbReference>
<dbReference type="EMBL" id="QFYP01000001">
    <property type="protein sequence ID" value="RAK60409.1"/>
    <property type="molecule type" value="Genomic_DNA"/>
</dbReference>
<dbReference type="PRINTS" id="PR00455">
    <property type="entry name" value="HTHTETR"/>
</dbReference>
<dbReference type="PANTHER" id="PTHR30055">
    <property type="entry name" value="HTH-TYPE TRANSCRIPTIONAL REGULATOR RUTR"/>
    <property type="match status" value="1"/>
</dbReference>
<dbReference type="SUPFAM" id="SSF48498">
    <property type="entry name" value="Tetracyclin repressor-like, C-terminal domain"/>
    <property type="match status" value="1"/>
</dbReference>
<reference evidence="7" key="1">
    <citation type="submission" date="2018-05" db="EMBL/GenBank/DDBJ databases">
        <authorList>
            <person name="Li X."/>
        </authorList>
    </citation>
    <scope>NUCLEOTIDE SEQUENCE [LARGE SCALE GENOMIC DNA]</scope>
    <source>
        <strain evidence="7">HKS-05</strain>
    </source>
</reference>
<feature type="domain" description="HTH tetR-type" evidence="5">
    <location>
        <begin position="14"/>
        <end position="74"/>
    </location>
</feature>
<dbReference type="Gene3D" id="1.10.357.10">
    <property type="entry name" value="Tetracycline Repressor, domain 2"/>
    <property type="match status" value="1"/>
</dbReference>
<gene>
    <name evidence="6" type="ORF">DJ021_11625</name>
</gene>
<dbReference type="OrthoDB" id="7185252at2"/>
<dbReference type="PROSITE" id="PS50977">
    <property type="entry name" value="HTH_TETR_2"/>
    <property type="match status" value="1"/>
</dbReference>
<comment type="caution">
    <text evidence="6">The sequence shown here is derived from an EMBL/GenBank/DDBJ whole genome shotgun (WGS) entry which is preliminary data.</text>
</comment>
<keyword evidence="1" id="KW-0805">Transcription regulation</keyword>
<dbReference type="Proteomes" id="UP000249842">
    <property type="component" value="Unassembled WGS sequence"/>
</dbReference>
<dbReference type="GO" id="GO:0000976">
    <property type="term" value="F:transcription cis-regulatory region binding"/>
    <property type="evidence" value="ECO:0007669"/>
    <property type="project" value="TreeGrafter"/>
</dbReference>
<dbReference type="PANTHER" id="PTHR30055:SF234">
    <property type="entry name" value="HTH-TYPE TRANSCRIPTIONAL REGULATOR BETI"/>
    <property type="match status" value="1"/>
</dbReference>
<dbReference type="Pfam" id="PF00440">
    <property type="entry name" value="TetR_N"/>
    <property type="match status" value="1"/>
</dbReference>
<dbReference type="SUPFAM" id="SSF46689">
    <property type="entry name" value="Homeodomain-like"/>
    <property type="match status" value="1"/>
</dbReference>
<dbReference type="FunFam" id="1.10.10.60:FF:000141">
    <property type="entry name" value="TetR family transcriptional regulator"/>
    <property type="match status" value="1"/>
</dbReference>
<accession>A0A328B0H6</accession>
<evidence type="ECO:0000256" key="2">
    <source>
        <dbReference type="ARBA" id="ARBA00023125"/>
    </source>
</evidence>
<dbReference type="InterPro" id="IPR001647">
    <property type="entry name" value="HTH_TetR"/>
</dbReference>
<evidence type="ECO:0000256" key="1">
    <source>
        <dbReference type="ARBA" id="ARBA00023015"/>
    </source>
</evidence>
<dbReference type="RefSeq" id="WP_111457702.1">
    <property type="nucleotide sequence ID" value="NZ_QFYP01000001.1"/>
</dbReference>
<name>A0A328B0H6_9CAUL</name>
<dbReference type="InterPro" id="IPR050109">
    <property type="entry name" value="HTH-type_TetR-like_transc_reg"/>
</dbReference>
<organism evidence="6 7">
    <name type="scientific">Phenylobacterium hankyongense</name>
    <dbReference type="NCBI Taxonomy" id="1813876"/>
    <lineage>
        <taxon>Bacteria</taxon>
        <taxon>Pseudomonadati</taxon>
        <taxon>Pseudomonadota</taxon>
        <taxon>Alphaproteobacteria</taxon>
        <taxon>Caulobacterales</taxon>
        <taxon>Caulobacteraceae</taxon>
        <taxon>Phenylobacterium</taxon>
    </lineage>
</organism>
<evidence type="ECO:0000256" key="4">
    <source>
        <dbReference type="PROSITE-ProRule" id="PRU00335"/>
    </source>
</evidence>
<protein>
    <submittedName>
        <fullName evidence="6">TetR family transcriptional regulator</fullName>
    </submittedName>
</protein>
<keyword evidence="7" id="KW-1185">Reference proteome</keyword>
<evidence type="ECO:0000259" key="5">
    <source>
        <dbReference type="PROSITE" id="PS50977"/>
    </source>
</evidence>
<proteinExistence type="predicted"/>
<feature type="DNA-binding region" description="H-T-H motif" evidence="4">
    <location>
        <begin position="37"/>
        <end position="56"/>
    </location>
</feature>
<keyword evidence="2 4" id="KW-0238">DNA-binding</keyword>